<dbReference type="InterPro" id="IPR011051">
    <property type="entry name" value="RmlC_Cupin_sf"/>
</dbReference>
<dbReference type="Gene3D" id="2.60.120.10">
    <property type="entry name" value="Jelly Rolls"/>
    <property type="match status" value="1"/>
</dbReference>
<feature type="domain" description="ChrR-like cupin" evidence="1">
    <location>
        <begin position="16"/>
        <end position="111"/>
    </location>
</feature>
<dbReference type="InterPro" id="IPR014710">
    <property type="entry name" value="RmlC-like_jellyroll"/>
</dbReference>
<dbReference type="SUPFAM" id="SSF51182">
    <property type="entry name" value="RmlC-like cupins"/>
    <property type="match status" value="1"/>
</dbReference>
<gene>
    <name evidence="2" type="ORF">ENK44_02620</name>
</gene>
<comment type="caution">
    <text evidence="2">The sequence shown here is derived from an EMBL/GenBank/DDBJ whole genome shotgun (WGS) entry which is preliminary data.</text>
</comment>
<accession>A0A7V4WTS8</accession>
<reference evidence="2" key="1">
    <citation type="journal article" date="2020" name="mSystems">
        <title>Genome- and Community-Level Interaction Insights into Carbon Utilization and Element Cycling Functions of Hydrothermarchaeota in Hydrothermal Sediment.</title>
        <authorList>
            <person name="Zhou Z."/>
            <person name="Liu Y."/>
            <person name="Xu W."/>
            <person name="Pan J."/>
            <person name="Luo Z.H."/>
            <person name="Li M."/>
        </authorList>
    </citation>
    <scope>NUCLEOTIDE SEQUENCE [LARGE SCALE GENOMIC DNA]</scope>
    <source>
        <strain evidence="2">HyVt-577</strain>
    </source>
</reference>
<dbReference type="Proteomes" id="UP000885779">
    <property type="component" value="Unassembled WGS sequence"/>
</dbReference>
<dbReference type="EMBL" id="DRQG01000023">
    <property type="protein sequence ID" value="HGY54574.1"/>
    <property type="molecule type" value="Genomic_DNA"/>
</dbReference>
<protein>
    <recommendedName>
        <fullName evidence="1">ChrR-like cupin domain-containing protein</fullName>
    </recommendedName>
</protein>
<organism evidence="2">
    <name type="scientific">Caldithrix abyssi</name>
    <dbReference type="NCBI Taxonomy" id="187145"/>
    <lineage>
        <taxon>Bacteria</taxon>
        <taxon>Pseudomonadati</taxon>
        <taxon>Calditrichota</taxon>
        <taxon>Calditrichia</taxon>
        <taxon>Calditrichales</taxon>
        <taxon>Calditrichaceae</taxon>
        <taxon>Caldithrix</taxon>
    </lineage>
</organism>
<evidence type="ECO:0000313" key="2">
    <source>
        <dbReference type="EMBL" id="HGY54574.1"/>
    </source>
</evidence>
<evidence type="ECO:0000259" key="1">
    <source>
        <dbReference type="Pfam" id="PF12973"/>
    </source>
</evidence>
<proteinExistence type="predicted"/>
<name>A0A7V4WTS8_CALAY</name>
<dbReference type="InterPro" id="IPR025979">
    <property type="entry name" value="ChrR-like_cupin_dom"/>
</dbReference>
<sequence>MPDYSRISRMEVIMLDMIVNCNSMEWQDAGEAYPRGTQIKVLRDDEGGRTVILKVPKGFKIEGHTHIKTEQHFILKGQYEMNGQVYSQGTYQLIHPQMTHGPFTSQTGAEILITWC</sequence>
<dbReference type="AlphaFoldDB" id="A0A7V4WTS8"/>
<dbReference type="Pfam" id="PF12973">
    <property type="entry name" value="Cupin_7"/>
    <property type="match status" value="1"/>
</dbReference>